<sequence length="71" mass="7911">MKIPRKTSQEWETLEQDLYAAGVDLAEVEAGAHRLLAEARGHQLAETRIQHFLAEKDVAARMGVSIAHHAH</sequence>
<dbReference type="RefSeq" id="WP_386435064.1">
    <property type="nucleotide sequence ID" value="NZ_JBHSBB010000024.1"/>
</dbReference>
<organism evidence="1 2">
    <name type="scientific">Streptomyces polygonati</name>
    <dbReference type="NCBI Taxonomy" id="1617087"/>
    <lineage>
        <taxon>Bacteria</taxon>
        <taxon>Bacillati</taxon>
        <taxon>Actinomycetota</taxon>
        <taxon>Actinomycetes</taxon>
        <taxon>Kitasatosporales</taxon>
        <taxon>Streptomycetaceae</taxon>
        <taxon>Streptomyces</taxon>
    </lineage>
</organism>
<protein>
    <submittedName>
        <fullName evidence="1">Uncharacterized protein</fullName>
    </submittedName>
</protein>
<name>A0ABV8HTN8_9ACTN</name>
<comment type="caution">
    <text evidence="1">The sequence shown here is derived from an EMBL/GenBank/DDBJ whole genome shotgun (WGS) entry which is preliminary data.</text>
</comment>
<reference evidence="2" key="1">
    <citation type="journal article" date="2019" name="Int. J. Syst. Evol. Microbiol.">
        <title>The Global Catalogue of Microorganisms (GCM) 10K type strain sequencing project: providing services to taxonomists for standard genome sequencing and annotation.</title>
        <authorList>
            <consortium name="The Broad Institute Genomics Platform"/>
            <consortium name="The Broad Institute Genome Sequencing Center for Infectious Disease"/>
            <person name="Wu L."/>
            <person name="Ma J."/>
        </authorList>
    </citation>
    <scope>NUCLEOTIDE SEQUENCE [LARGE SCALE GENOMIC DNA]</scope>
    <source>
        <strain evidence="2">CGMCC 4.7237</strain>
    </source>
</reference>
<dbReference type="EMBL" id="JBHSBB010000024">
    <property type="protein sequence ID" value="MFC4035315.1"/>
    <property type="molecule type" value="Genomic_DNA"/>
</dbReference>
<gene>
    <name evidence="1" type="ORF">ACFO3J_28160</name>
</gene>
<accession>A0ABV8HTN8</accession>
<keyword evidence="2" id="KW-1185">Reference proteome</keyword>
<proteinExistence type="predicted"/>
<dbReference type="Proteomes" id="UP001595765">
    <property type="component" value="Unassembled WGS sequence"/>
</dbReference>
<evidence type="ECO:0000313" key="2">
    <source>
        <dbReference type="Proteomes" id="UP001595765"/>
    </source>
</evidence>
<evidence type="ECO:0000313" key="1">
    <source>
        <dbReference type="EMBL" id="MFC4035315.1"/>
    </source>
</evidence>